<dbReference type="EMBL" id="FCOJ02000001">
    <property type="protein sequence ID" value="SAK40738.1"/>
    <property type="molecule type" value="Genomic_DNA"/>
</dbReference>
<dbReference type="PANTHER" id="PTHR12215">
    <property type="entry name" value="PHOSPHOPANTETHEINE TRANSFERASE"/>
    <property type="match status" value="1"/>
</dbReference>
<evidence type="ECO:0000259" key="4">
    <source>
        <dbReference type="Pfam" id="PF22624"/>
    </source>
</evidence>
<name>A0A157Z5B3_9BURK</name>
<dbReference type="Gene3D" id="3.90.470.20">
    <property type="entry name" value="4'-phosphopantetheinyl transferase domain"/>
    <property type="match status" value="1"/>
</dbReference>
<comment type="similarity">
    <text evidence="1">Belongs to the P-Pant transferase superfamily. Gsp/Sfp/HetI/AcpT family.</text>
</comment>
<evidence type="ECO:0000313" key="5">
    <source>
        <dbReference type="EMBL" id="SAK40738.1"/>
    </source>
</evidence>
<protein>
    <submittedName>
        <fullName evidence="5">4'-phosphopantetheinyl transferase</fullName>
    </submittedName>
</protein>
<evidence type="ECO:0000256" key="1">
    <source>
        <dbReference type="ARBA" id="ARBA00010990"/>
    </source>
</evidence>
<evidence type="ECO:0000256" key="2">
    <source>
        <dbReference type="ARBA" id="ARBA00022679"/>
    </source>
</evidence>
<dbReference type="InterPro" id="IPR050559">
    <property type="entry name" value="P-Pant_transferase_sf"/>
</dbReference>
<feature type="domain" description="4'-phosphopantetheinyl transferase N-terminal" evidence="4">
    <location>
        <begin position="40"/>
        <end position="118"/>
    </location>
</feature>
<dbReference type="OrthoDB" id="9808281at2"/>
<keyword evidence="2 5" id="KW-0808">Transferase</keyword>
<gene>
    <name evidence="5" type="ORF">AWB82_00236</name>
</gene>
<sequence length="233" mass="25595">MTEATIPFALRPMPLPEHTPDDVRVWLLPIDFSAPLGNAAYDVMNAGERARAARFLRHADAARFGAVRCALRYLLAAETGDDPARLVLEAGEQGRPFLAHPDAPDFNVSHSGDYALIALSRKRRVGVDIEEARADFHWRDLAPSVLADTDRREIEAMPDEAARNRVFFDCWTAKEAVLKAHGVGIGGTNLAMHRFSVLPREGVRYALTRDAGAFDAVSLIAPEAYAAALAWSY</sequence>
<dbReference type="AlphaFoldDB" id="A0A157Z5B3"/>
<dbReference type="Pfam" id="PF01648">
    <property type="entry name" value="ACPS"/>
    <property type="match status" value="1"/>
</dbReference>
<keyword evidence="6" id="KW-1185">Reference proteome</keyword>
<dbReference type="InterPro" id="IPR008278">
    <property type="entry name" value="4-PPantetheinyl_Trfase_dom"/>
</dbReference>
<dbReference type="STRING" id="1777143.AWB82_00236"/>
<dbReference type="RefSeq" id="WP_086964961.1">
    <property type="nucleotide sequence ID" value="NZ_FCOJ02000001.1"/>
</dbReference>
<dbReference type="GO" id="GO:0000287">
    <property type="term" value="F:magnesium ion binding"/>
    <property type="evidence" value="ECO:0007669"/>
    <property type="project" value="InterPro"/>
</dbReference>
<dbReference type="Proteomes" id="UP000054596">
    <property type="component" value="Unassembled WGS sequence"/>
</dbReference>
<dbReference type="InterPro" id="IPR055066">
    <property type="entry name" value="AASDHPPT_N"/>
</dbReference>
<reference evidence="5" key="1">
    <citation type="submission" date="2016-01" db="EMBL/GenBank/DDBJ databases">
        <authorList>
            <person name="Peeters C."/>
        </authorList>
    </citation>
    <scope>NUCLEOTIDE SEQUENCE [LARGE SCALE GENOMIC DNA]</scope>
    <source>
        <strain evidence="5">LMG 29325</strain>
    </source>
</reference>
<dbReference type="GO" id="GO:0019878">
    <property type="term" value="P:lysine biosynthetic process via aminoadipic acid"/>
    <property type="evidence" value="ECO:0007669"/>
    <property type="project" value="TreeGrafter"/>
</dbReference>
<evidence type="ECO:0000313" key="6">
    <source>
        <dbReference type="Proteomes" id="UP000054596"/>
    </source>
</evidence>
<comment type="caution">
    <text evidence="5">The sequence shown here is derived from an EMBL/GenBank/DDBJ whole genome shotgun (WGS) entry which is preliminary data.</text>
</comment>
<feature type="domain" description="4'-phosphopantetheinyl transferase" evidence="3">
    <location>
        <begin position="124"/>
        <end position="215"/>
    </location>
</feature>
<dbReference type="GO" id="GO:0005829">
    <property type="term" value="C:cytosol"/>
    <property type="evidence" value="ECO:0007669"/>
    <property type="project" value="TreeGrafter"/>
</dbReference>
<accession>A0A157Z5B3</accession>
<evidence type="ECO:0000259" key="3">
    <source>
        <dbReference type="Pfam" id="PF01648"/>
    </source>
</evidence>
<dbReference type="InterPro" id="IPR037143">
    <property type="entry name" value="4-PPantetheinyl_Trfase_dom_sf"/>
</dbReference>
<dbReference type="GO" id="GO:0008897">
    <property type="term" value="F:holo-[acyl-carrier-protein] synthase activity"/>
    <property type="evidence" value="ECO:0007669"/>
    <property type="project" value="InterPro"/>
</dbReference>
<dbReference type="Pfam" id="PF22624">
    <property type="entry name" value="AASDHPPT_N"/>
    <property type="match status" value="1"/>
</dbReference>
<dbReference type="SUPFAM" id="SSF56214">
    <property type="entry name" value="4'-phosphopantetheinyl transferase"/>
    <property type="match status" value="2"/>
</dbReference>
<dbReference type="PANTHER" id="PTHR12215:SF10">
    <property type="entry name" value="L-AMINOADIPATE-SEMIALDEHYDE DEHYDROGENASE-PHOSPHOPANTETHEINYL TRANSFERASE"/>
    <property type="match status" value="1"/>
</dbReference>
<proteinExistence type="inferred from homology"/>
<organism evidence="5 6">
    <name type="scientific">Caballeronia glebae</name>
    <dbReference type="NCBI Taxonomy" id="1777143"/>
    <lineage>
        <taxon>Bacteria</taxon>
        <taxon>Pseudomonadati</taxon>
        <taxon>Pseudomonadota</taxon>
        <taxon>Betaproteobacteria</taxon>
        <taxon>Burkholderiales</taxon>
        <taxon>Burkholderiaceae</taxon>
        <taxon>Caballeronia</taxon>
    </lineage>
</organism>